<comment type="similarity">
    <text evidence="1">Belongs to the outer membrane porin (Opr) (TC 1.B.25) family.</text>
</comment>
<protein>
    <submittedName>
        <fullName evidence="5">Porin D</fullName>
    </submittedName>
</protein>
<organism evidence="5 6">
    <name type="scientific">Pseudomonas matsuisoli</name>
    <dbReference type="NCBI Taxonomy" id="1515666"/>
    <lineage>
        <taxon>Bacteria</taxon>
        <taxon>Pseudomonadati</taxon>
        <taxon>Pseudomonadota</taxon>
        <taxon>Gammaproteobacteria</taxon>
        <taxon>Pseudomonadales</taxon>
        <taxon>Pseudomonadaceae</taxon>
        <taxon>Pseudomonas</taxon>
    </lineage>
</organism>
<dbReference type="RefSeq" id="WP_188985615.1">
    <property type="nucleotide sequence ID" value="NZ_BMPO01000010.1"/>
</dbReference>
<evidence type="ECO:0000256" key="2">
    <source>
        <dbReference type="ARBA" id="ARBA00022448"/>
    </source>
</evidence>
<dbReference type="SUPFAM" id="SSF56935">
    <property type="entry name" value="Porins"/>
    <property type="match status" value="1"/>
</dbReference>
<accession>A0A917Q483</accession>
<evidence type="ECO:0000256" key="3">
    <source>
        <dbReference type="ARBA" id="ARBA00022729"/>
    </source>
</evidence>
<evidence type="ECO:0000256" key="4">
    <source>
        <dbReference type="SAM" id="SignalP"/>
    </source>
</evidence>
<evidence type="ECO:0000256" key="1">
    <source>
        <dbReference type="ARBA" id="ARBA00009075"/>
    </source>
</evidence>
<dbReference type="InterPro" id="IPR005318">
    <property type="entry name" value="OM_porin_bac"/>
</dbReference>
<dbReference type="EMBL" id="BMPO01000010">
    <property type="protein sequence ID" value="GGK08477.1"/>
    <property type="molecule type" value="Genomic_DNA"/>
</dbReference>
<gene>
    <name evidence="5" type="primary">oprD</name>
    <name evidence="5" type="ORF">GCM10009304_38200</name>
</gene>
<proteinExistence type="inferred from homology"/>
<dbReference type="InterPro" id="IPR023614">
    <property type="entry name" value="Porin_dom_sf"/>
</dbReference>
<dbReference type="GO" id="GO:0016020">
    <property type="term" value="C:membrane"/>
    <property type="evidence" value="ECO:0007669"/>
    <property type="project" value="InterPro"/>
</dbReference>
<reference evidence="5" key="2">
    <citation type="submission" date="2020-09" db="EMBL/GenBank/DDBJ databases">
        <authorList>
            <person name="Sun Q."/>
            <person name="Ohkuma M."/>
        </authorList>
    </citation>
    <scope>NUCLEOTIDE SEQUENCE</scope>
    <source>
        <strain evidence="5">JCM 30078</strain>
    </source>
</reference>
<dbReference type="PANTHER" id="PTHR34596:SF2">
    <property type="entry name" value="CHITOPORIN"/>
    <property type="match status" value="1"/>
</dbReference>
<keyword evidence="2" id="KW-0813">Transport</keyword>
<keyword evidence="6" id="KW-1185">Reference proteome</keyword>
<feature type="signal peptide" evidence="4">
    <location>
        <begin position="1"/>
        <end position="23"/>
    </location>
</feature>
<evidence type="ECO:0000313" key="6">
    <source>
        <dbReference type="Proteomes" id="UP000635983"/>
    </source>
</evidence>
<dbReference type="PANTHER" id="PTHR34596">
    <property type="entry name" value="CHITOPORIN"/>
    <property type="match status" value="1"/>
</dbReference>
<dbReference type="GO" id="GO:0015288">
    <property type="term" value="F:porin activity"/>
    <property type="evidence" value="ECO:0007669"/>
    <property type="project" value="TreeGrafter"/>
</dbReference>
<dbReference type="Pfam" id="PF03573">
    <property type="entry name" value="OprD"/>
    <property type="match status" value="1"/>
</dbReference>
<reference evidence="5" key="1">
    <citation type="journal article" date="2014" name="Int. J. Syst. Evol. Microbiol.">
        <title>Complete genome sequence of Corynebacterium casei LMG S-19264T (=DSM 44701T), isolated from a smear-ripened cheese.</title>
        <authorList>
            <consortium name="US DOE Joint Genome Institute (JGI-PGF)"/>
            <person name="Walter F."/>
            <person name="Albersmeier A."/>
            <person name="Kalinowski J."/>
            <person name="Ruckert C."/>
        </authorList>
    </citation>
    <scope>NUCLEOTIDE SEQUENCE</scope>
    <source>
        <strain evidence="5">JCM 30078</strain>
    </source>
</reference>
<feature type="chain" id="PRO_5038033412" evidence="4">
    <location>
        <begin position="24"/>
        <end position="421"/>
    </location>
</feature>
<dbReference type="Proteomes" id="UP000635983">
    <property type="component" value="Unassembled WGS sequence"/>
</dbReference>
<name>A0A917Q483_9PSED</name>
<dbReference type="AlphaFoldDB" id="A0A917Q483"/>
<dbReference type="Gene3D" id="2.40.160.10">
    <property type="entry name" value="Porin"/>
    <property type="match status" value="1"/>
</dbReference>
<keyword evidence="3 4" id="KW-0732">Signal</keyword>
<comment type="caution">
    <text evidence="5">The sequence shown here is derived from an EMBL/GenBank/DDBJ whole genome shotgun (WGS) entry which is preliminary data.</text>
</comment>
<evidence type="ECO:0000313" key="5">
    <source>
        <dbReference type="EMBL" id="GGK08477.1"/>
    </source>
</evidence>
<sequence length="421" mass="46813">MQTIRKGVIAVAVAAASLQMAHASQQSEAKGFAEGSKLNVLNRNMFMQRDWKNGDSNSAGKSYVEEWGHSFITTFNSGFTQGTVGFGLDAYAGVALKLDSSQGRSGAGMLEVKDNGDPKDEFSIAGAAVKAQFSSTVIKYGNQLPNLPIFAISDSRLLPETVIGTLVTSNEIKDLTLNAGRFTALRNRNQSMQDSMRLTKTDFFGGTYKFTEKLSGSAYWAETEDYFRKYYGNINYVAPLSDTQSLIFDVNMYDTKSDGEGRFRAWDEDELDNRLYSFAVGYKFGAHTLTLSHQRVSGDGGYVYDIDGGSTMFTPHSVLISDFNREDEKSWGVRYDLNMAGYGVPGLTFMGRYIRGTDFTNDNTDDGEEWERDIEAKYVLQNGPAKDLSMRLRYGTRRSSDIDNGNLEDLRVIVEYPLSIL</sequence>